<dbReference type="InterPro" id="IPR056624">
    <property type="entry name" value="WH_CYT4"/>
</dbReference>
<dbReference type="SUPFAM" id="SSF50249">
    <property type="entry name" value="Nucleic acid-binding proteins"/>
    <property type="match status" value="1"/>
</dbReference>
<keyword evidence="3" id="KW-1185">Reference proteome</keyword>
<dbReference type="PANTHER" id="PTHR23355:SF65">
    <property type="entry name" value="EXORIBONUCLEASE CYT-4, PUTATIVE (AFU_ORTHOLOGUE AFUA_7G01550)-RELATED"/>
    <property type="match status" value="1"/>
</dbReference>
<dbReference type="InterPro" id="IPR056625">
    <property type="entry name" value="SH3_CYT4"/>
</dbReference>
<dbReference type="Pfam" id="PF23216">
    <property type="entry name" value="WHD_CYT4"/>
    <property type="match status" value="1"/>
</dbReference>
<feature type="domain" description="RNB" evidence="1">
    <location>
        <begin position="542"/>
        <end position="888"/>
    </location>
</feature>
<dbReference type="Pfam" id="PF23214">
    <property type="entry name" value="SH3_CYT4"/>
    <property type="match status" value="1"/>
</dbReference>
<proteinExistence type="predicted"/>
<reference evidence="2 3" key="1">
    <citation type="submission" date="2019-04" db="EMBL/GenBank/DDBJ databases">
        <title>Friends and foes A comparative genomics study of 23 Aspergillus species from section Flavi.</title>
        <authorList>
            <consortium name="DOE Joint Genome Institute"/>
            <person name="Kjaerbolling I."/>
            <person name="Vesth T."/>
            <person name="Frisvad J.C."/>
            <person name="Nybo J.L."/>
            <person name="Theobald S."/>
            <person name="Kildgaard S."/>
            <person name="Isbrandt T."/>
            <person name="Kuo A."/>
            <person name="Sato A."/>
            <person name="Lyhne E.K."/>
            <person name="Kogle M.E."/>
            <person name="Wiebenga A."/>
            <person name="Kun R.S."/>
            <person name="Lubbers R.J."/>
            <person name="Makela M.R."/>
            <person name="Barry K."/>
            <person name="Chovatia M."/>
            <person name="Clum A."/>
            <person name="Daum C."/>
            <person name="Haridas S."/>
            <person name="He G."/>
            <person name="LaButti K."/>
            <person name="Lipzen A."/>
            <person name="Mondo S."/>
            <person name="Riley R."/>
            <person name="Salamov A."/>
            <person name="Simmons B.A."/>
            <person name="Magnuson J.K."/>
            <person name="Henrissat B."/>
            <person name="Mortensen U.H."/>
            <person name="Larsen T.O."/>
            <person name="Devries R.P."/>
            <person name="Grigoriev I.V."/>
            <person name="Machida M."/>
            <person name="Baker S.E."/>
            <person name="Andersen M.R."/>
        </authorList>
    </citation>
    <scope>NUCLEOTIDE SEQUENCE [LARGE SCALE GENOMIC DNA]</scope>
    <source>
        <strain evidence="2 3">IBT 18842</strain>
    </source>
</reference>
<accession>A0A5N6TU46</accession>
<dbReference type="OrthoDB" id="2285229at2759"/>
<dbReference type="AlphaFoldDB" id="A0A5N6TU46"/>
<dbReference type="Pfam" id="PF00773">
    <property type="entry name" value="RNB"/>
    <property type="match status" value="1"/>
</dbReference>
<dbReference type="GO" id="GO:0000175">
    <property type="term" value="F:3'-5'-RNA exonuclease activity"/>
    <property type="evidence" value="ECO:0007669"/>
    <property type="project" value="TreeGrafter"/>
</dbReference>
<protein>
    <recommendedName>
        <fullName evidence="1">RNB domain-containing protein</fullName>
    </recommendedName>
</protein>
<evidence type="ECO:0000259" key="1">
    <source>
        <dbReference type="SMART" id="SM00955"/>
    </source>
</evidence>
<dbReference type="GO" id="GO:0006402">
    <property type="term" value="P:mRNA catabolic process"/>
    <property type="evidence" value="ECO:0007669"/>
    <property type="project" value="TreeGrafter"/>
</dbReference>
<dbReference type="PANTHER" id="PTHR23355">
    <property type="entry name" value="RIBONUCLEASE"/>
    <property type="match status" value="1"/>
</dbReference>
<dbReference type="EMBL" id="ML742110">
    <property type="protein sequence ID" value="KAE8149883.1"/>
    <property type="molecule type" value="Genomic_DNA"/>
</dbReference>
<dbReference type="InterPro" id="IPR001900">
    <property type="entry name" value="RNase_II/R"/>
</dbReference>
<organism evidence="2 3">
    <name type="scientific">Aspergillus avenaceus</name>
    <dbReference type="NCBI Taxonomy" id="36643"/>
    <lineage>
        <taxon>Eukaryota</taxon>
        <taxon>Fungi</taxon>
        <taxon>Dikarya</taxon>
        <taxon>Ascomycota</taxon>
        <taxon>Pezizomycotina</taxon>
        <taxon>Eurotiomycetes</taxon>
        <taxon>Eurotiomycetidae</taxon>
        <taxon>Eurotiales</taxon>
        <taxon>Aspergillaceae</taxon>
        <taxon>Aspergillus</taxon>
        <taxon>Aspergillus subgen. Circumdati</taxon>
    </lineage>
</organism>
<evidence type="ECO:0000313" key="2">
    <source>
        <dbReference type="EMBL" id="KAE8149883.1"/>
    </source>
</evidence>
<name>A0A5N6TU46_ASPAV</name>
<dbReference type="InterPro" id="IPR050180">
    <property type="entry name" value="RNR_Ribonuclease"/>
</dbReference>
<dbReference type="SMART" id="SM00955">
    <property type="entry name" value="RNB"/>
    <property type="match status" value="1"/>
</dbReference>
<sequence>MSSMLLRSRVPRGVADPNTWYQKYLISGTVCFRSLPRAYFNVASRQFHTREVKSPSPQDLVKTSSASLEDIRLKTEFEENKDIREYLRKWQGSHSNILDPVRGPGTSNEWDVSAPWVGNMMNDNREAHDVGSDALREADEDVSDFENIADEGESMNEFLEPGDLVALPSSEGILNLAIYVRSVYKQQQFYTERGKWRVAFAKDLDYVIKGFAPPELVTPLHPHLPDNLAQIALEMQSAIEGGIPRPVGAPLLTRMNEFQRGIHRFYQSNSYRLDNIHEVIADEDEKLEFSLDELAIRALEVSKDQLDDTTRFAVHRAARRCPFLIENDRSSIFADHYFVQPRRVANVLETVTTWVREHQDHLVHTVNGRDTPDWKDHPLHQFLQKAQRLIRLSRKVRSPTTMGCVGPTAQRYEPGQGRKGLVYREILTEKFSYTDRMIIEFLQLWCIPPRRMTSGTLRSAGSHIMSSTGMYNVLEMNAGSAALFLQELGIIAPWENLRLLDQNLALPGHGISPRSDSQWADVKQACDTLKLEGLTDKMQNMRKDFGDLPIYCVDDSSAQEIDDGVSLERIPGSENTFWIHVHVANPSAFLPHDDLIMKYAASRVQTLYSPERTYPMLPSSLTQEHFSLAPGRPTLTFSAKMNLQGDILDSNIVNGVAHNVIYITHDKLRSLFESAPQEALKPLAVGGQLVQGHTRKELQDTLSKEDEETFRIMRHLMLAFREHRRQNGAMEWPSSINTPVEMSVGASALKPYHVQVTEGRYFLGDPIIQLRPRNVDPHEVPDLTKRNLVSTLMNLACYISAKWCAERNIPAVFDGTFYHPEYRKLTNSNMSEYGGQTWLQLAAPKGVSSSSPNRHVPLGLDAYVKSTSPLRRYTDLMAHYQIEAALRFEHEHGRKFDAETEENVLPFSREDVDDFLSRSRWKRSRLREVDSATKQFWACMLLFRGFYFGECSLPETFTCVLHKPYTATTLIGSHLAQGYAGIITSLGLRCQIVVPPEVTDVDILSVVEAKITSVDLSRMLVVLEATRMVKPFQRVGEWR</sequence>
<dbReference type="Proteomes" id="UP000325780">
    <property type="component" value="Unassembled WGS sequence"/>
</dbReference>
<dbReference type="InterPro" id="IPR012340">
    <property type="entry name" value="NA-bd_OB-fold"/>
</dbReference>
<gene>
    <name evidence="2" type="ORF">BDV25DRAFT_120558</name>
</gene>
<dbReference type="GO" id="GO:0003723">
    <property type="term" value="F:RNA binding"/>
    <property type="evidence" value="ECO:0007669"/>
    <property type="project" value="InterPro"/>
</dbReference>
<evidence type="ECO:0000313" key="3">
    <source>
        <dbReference type="Proteomes" id="UP000325780"/>
    </source>
</evidence>
<dbReference type="GO" id="GO:0000932">
    <property type="term" value="C:P-body"/>
    <property type="evidence" value="ECO:0007669"/>
    <property type="project" value="TreeGrafter"/>
</dbReference>